<evidence type="ECO:0000259" key="2">
    <source>
        <dbReference type="Pfam" id="PF13569"/>
    </source>
</evidence>
<name>A0AAC9HRL8_9PSEU</name>
<evidence type="ECO:0000256" key="1">
    <source>
        <dbReference type="SAM" id="MobiDB-lite"/>
    </source>
</evidence>
<sequence>MVTAGLTATNEDSFVVPESWAARIDPWRHSRVESAVEPDRGARAKVRRLLTKAESALTEALTGEHGSEDVAAAGRAHLADEPTPLGAAAVFAVVAATADVKRLDSLAAFADVWAKDHGLVFTATAVAELAGIEHVAGTGRRSLDPQVPRHLRRRDSDTRQPFGWSGEQVARRVRALLSIASDADYLAAAQELVAYGPPADSPRHAADESEPVLDGSEMQRLVACYLTPTESDRIESVVQAPWLGLALAAQRGLVLRTVATAEHLTAVSSWGEVAIPTTAEDVFTLAERVGAGLLPVLETVLAALGSLAPLRARVYEVLAALPTDAAFDVLAAQLGTRHAYATVSAAARRFPLRALRRLPALAVDESTEADPTTRQAALVAAWLLHELLADPEFCAVDGAAELVTAARASVPRPTDWWPVAEDTSLPDFLASGSWLRDGPQTGPVEGELGAVAEEGACWAPGEREQWAAMPAETPWSGTPDWDEIGEAFQKRKLDSAWDIPVLVEAPERYTSGRLRYWYPETLPSDPAWLYRLAAARPESAAKNLWTVAKKSPPAEYLWALLPFRTVDITNVLMGGLLPDDPRRPVAEAYLRRHGATIVPYLLSGALSEDWRRRQQAREALRFVAELTSTEAVVEAAGSRGDAAGPIVEQLLRLRPLDEPAATIPTLGDWLDLGLLPQILLRDRSAALPRESVRALLTLVAIGGLYGDYSGLHLIRQACDPTSLSRFARALFEDWLAAHRPADTEWVLTVVGRFGDDAAATRLAGFLGFWVSSGSAGYGMAGFGALRTMDTDHTLRLVHSIAKTNKPASLARQAGWAIRADADRLGLTTEQFADRLVPDLGLSPNGTLELDYGPRRFIVGFDEQLKPFVTGEDGKSRKSLPKPGVRDDAELATSSYQRFTALKKSVRGIATEQVRRLEAALIVGRRWRWAEFETSLLRHPLLCQLVRRLVWVVERDGELIGTFRVAEDRSLADVEDAEFAVQPTAADDAGNTIGGRESNPGPIPADARVGIAHPLQLGELVKAWTDVFADYEILQPFPQLGRPVYERDTQEQDPTRLSAFNGRTAPTGRVLGLERTGWKLEGVEAGTRGSRISLVRQFGERGALIRISPGISVMGAPDPVQEITDVWLWTEGSKDKGWSTFTLADRIAWSELIGALTDLTAGAS</sequence>
<organism evidence="3 4">
    <name type="scientific">Actinoalloteichus hymeniacidonis</name>
    <dbReference type="NCBI Taxonomy" id="340345"/>
    <lineage>
        <taxon>Bacteria</taxon>
        <taxon>Bacillati</taxon>
        <taxon>Actinomycetota</taxon>
        <taxon>Actinomycetes</taxon>
        <taxon>Pseudonocardiales</taxon>
        <taxon>Pseudonocardiaceae</taxon>
        <taxon>Actinoalloteichus</taxon>
    </lineage>
</organism>
<gene>
    <name evidence="3" type="ORF">TL08_16790</name>
</gene>
<dbReference type="InterPro" id="IPR025406">
    <property type="entry name" value="DUF4132"/>
</dbReference>
<evidence type="ECO:0000313" key="3">
    <source>
        <dbReference type="EMBL" id="AOS64158.1"/>
    </source>
</evidence>
<feature type="region of interest" description="Disordered" evidence="1">
    <location>
        <begin position="140"/>
        <end position="163"/>
    </location>
</feature>
<keyword evidence="4" id="KW-1185">Reference proteome</keyword>
<dbReference type="AlphaFoldDB" id="A0AAC9HRL8"/>
<dbReference type="RefSeq" id="WP_157421134.1">
    <property type="nucleotide sequence ID" value="NZ_CP014859.1"/>
</dbReference>
<dbReference type="Pfam" id="PF13569">
    <property type="entry name" value="DUF4132"/>
    <property type="match status" value="1"/>
</dbReference>
<dbReference type="Proteomes" id="UP000095210">
    <property type="component" value="Chromosome"/>
</dbReference>
<dbReference type="KEGG" id="ahm:TL08_16790"/>
<accession>A0AAC9HRL8</accession>
<proteinExistence type="predicted"/>
<protein>
    <submittedName>
        <fullName evidence="3">DUF4132 family protein</fullName>
    </submittedName>
</protein>
<reference evidence="4" key="1">
    <citation type="submission" date="2016-03" db="EMBL/GenBank/DDBJ databases">
        <title>Complete genome sequence of the type strain Actinoalloteichus hymeniacidonis DSM 45092.</title>
        <authorList>
            <person name="Schaffert L."/>
            <person name="Albersmeier A."/>
            <person name="Winkler A."/>
            <person name="Kalinowski J."/>
            <person name="Zotchev S."/>
            <person name="Ruckert C."/>
        </authorList>
    </citation>
    <scope>NUCLEOTIDE SEQUENCE [LARGE SCALE GENOMIC DNA]</scope>
    <source>
        <strain evidence="4">HPA177(T) (DSM 45092(T))</strain>
    </source>
</reference>
<feature type="domain" description="DUF4132" evidence="2">
    <location>
        <begin position="873"/>
        <end position="1077"/>
    </location>
</feature>
<dbReference type="EMBL" id="CP014859">
    <property type="protein sequence ID" value="AOS64158.1"/>
    <property type="molecule type" value="Genomic_DNA"/>
</dbReference>
<evidence type="ECO:0000313" key="4">
    <source>
        <dbReference type="Proteomes" id="UP000095210"/>
    </source>
</evidence>